<evidence type="ECO:0000256" key="3">
    <source>
        <dbReference type="ARBA" id="ARBA00008319"/>
    </source>
</evidence>
<evidence type="ECO:0000256" key="9">
    <source>
        <dbReference type="ARBA" id="ARBA00022723"/>
    </source>
</evidence>
<dbReference type="KEGG" id="crs:FQB35_00270"/>
<comment type="subunit">
    <text evidence="4">Homodimer.</text>
</comment>
<dbReference type="SMART" id="SM01329">
    <property type="entry name" value="Iso_dh"/>
    <property type="match status" value="1"/>
</dbReference>
<dbReference type="SUPFAM" id="SSF53659">
    <property type="entry name" value="Isocitrate/Isopropylmalate dehydrogenase-like"/>
    <property type="match status" value="1"/>
</dbReference>
<evidence type="ECO:0000256" key="2">
    <source>
        <dbReference type="ARBA" id="ARBA00001946"/>
    </source>
</evidence>
<keyword evidence="19" id="KW-1185">Reference proteome</keyword>
<dbReference type="InterPro" id="IPR011829">
    <property type="entry name" value="TTC_DH"/>
</dbReference>
<dbReference type="AlphaFoldDB" id="A0A5C0SAA6"/>
<evidence type="ECO:0000259" key="17">
    <source>
        <dbReference type="SMART" id="SM01329"/>
    </source>
</evidence>
<dbReference type="GO" id="GO:0051287">
    <property type="term" value="F:NAD binding"/>
    <property type="evidence" value="ECO:0007669"/>
    <property type="project" value="InterPro"/>
</dbReference>
<evidence type="ECO:0000256" key="12">
    <source>
        <dbReference type="ARBA" id="ARBA00023027"/>
    </source>
</evidence>
<evidence type="ECO:0000256" key="16">
    <source>
        <dbReference type="ARBA" id="ARBA00049301"/>
    </source>
</evidence>
<dbReference type="NCBIfam" id="TIGR02089">
    <property type="entry name" value="TTC"/>
    <property type="match status" value="1"/>
</dbReference>
<evidence type="ECO:0000256" key="15">
    <source>
        <dbReference type="ARBA" id="ARBA00033138"/>
    </source>
</evidence>
<dbReference type="OrthoDB" id="9806254at2"/>
<dbReference type="PROSITE" id="PS00470">
    <property type="entry name" value="IDH_IMDH"/>
    <property type="match status" value="1"/>
</dbReference>
<dbReference type="GO" id="GO:0003862">
    <property type="term" value="F:3-isopropylmalate dehydrogenase activity"/>
    <property type="evidence" value="ECO:0007669"/>
    <property type="project" value="UniProtKB-EC"/>
</dbReference>
<accession>A0A5C0SAA6</accession>
<comment type="cofactor">
    <cofactor evidence="1">
        <name>Mn(2+)</name>
        <dbReference type="ChEBI" id="CHEBI:29035"/>
    </cofactor>
</comment>
<comment type="catalytic activity">
    <reaction evidence="16">
        <text>(R)-malate + NAD(+) = pyruvate + CO2 + NADH</text>
        <dbReference type="Rhea" id="RHEA:18365"/>
        <dbReference type="ChEBI" id="CHEBI:15361"/>
        <dbReference type="ChEBI" id="CHEBI:15588"/>
        <dbReference type="ChEBI" id="CHEBI:16526"/>
        <dbReference type="ChEBI" id="CHEBI:57540"/>
        <dbReference type="ChEBI" id="CHEBI:57945"/>
        <dbReference type="EC" id="1.1.1.83"/>
    </reaction>
</comment>
<sequence length="358" mass="40018">MKNYKIAVIPGDGIGIEVMQEGIKVLNTLSRLNNNISFDFTWYDWGCEYYLKYGKMMDEDGLEKLKEYDAILLGAVGFPGVADHISLRDLLLKIRQGFNQYINLRPIKLLASEDCPLKNKGVEHIDMVFVRENTEGEYAGVGGIQKEGTKEEVALQTSVFTRKTTEKVMDYAFKLAKERNKLNKVTSVTKSNALNYSMVFWDKVFKEKSDEYKEIETESFHVDATSMYMLQRPETFDVVVASNLFGDILTDLGAALQGGLGFAAGANINPEKTYPSMFEPVHGSAPEIAGKGLANPIAMIWSVKMMLDFLEHKELGNRIMDAIVEAVKDREKLTPDLGGKATTSEVGDRICSIIEKMG</sequence>
<keyword evidence="14" id="KW-0100">Branched-chain amino acid biosynthesis</keyword>
<evidence type="ECO:0000256" key="7">
    <source>
        <dbReference type="ARBA" id="ARBA00022430"/>
    </source>
</evidence>
<dbReference type="Proteomes" id="UP000324646">
    <property type="component" value="Chromosome"/>
</dbReference>
<dbReference type="InterPro" id="IPR024084">
    <property type="entry name" value="IsoPropMal-DH-like_dom"/>
</dbReference>
<evidence type="ECO:0000256" key="8">
    <source>
        <dbReference type="ARBA" id="ARBA00022605"/>
    </source>
</evidence>
<evidence type="ECO:0000256" key="6">
    <source>
        <dbReference type="ARBA" id="ARBA00013126"/>
    </source>
</evidence>
<name>A0A5C0SAA6_CRATE</name>
<dbReference type="EC" id="1.1.1.85" evidence="5"/>
<organism evidence="18 19">
    <name type="scientific">Crassaminicella thermophila</name>
    <dbReference type="NCBI Taxonomy" id="2599308"/>
    <lineage>
        <taxon>Bacteria</taxon>
        <taxon>Bacillati</taxon>
        <taxon>Bacillota</taxon>
        <taxon>Clostridia</taxon>
        <taxon>Eubacteriales</taxon>
        <taxon>Clostridiaceae</taxon>
        <taxon>Crassaminicella</taxon>
    </lineage>
</organism>
<gene>
    <name evidence="18" type="ORF">FQB35_00270</name>
</gene>
<dbReference type="EC" id="1.1.1.83" evidence="6"/>
<protein>
    <recommendedName>
        <fullName evidence="15">3-IPM-DH</fullName>
        <ecNumber evidence="6">1.1.1.83</ecNumber>
        <ecNumber evidence="5">1.1.1.85</ecNumber>
    </recommendedName>
</protein>
<keyword evidence="10" id="KW-0460">Magnesium</keyword>
<proteinExistence type="inferred from homology"/>
<dbReference type="EMBL" id="CP042243">
    <property type="protein sequence ID" value="QEK10930.1"/>
    <property type="molecule type" value="Genomic_DNA"/>
</dbReference>
<evidence type="ECO:0000256" key="4">
    <source>
        <dbReference type="ARBA" id="ARBA00011738"/>
    </source>
</evidence>
<feature type="domain" description="Isopropylmalate dehydrogenase-like" evidence="17">
    <location>
        <begin position="5"/>
        <end position="350"/>
    </location>
</feature>
<keyword evidence="9" id="KW-0479">Metal-binding</keyword>
<reference evidence="18 19" key="1">
    <citation type="submission" date="2019-07" db="EMBL/GenBank/DDBJ databases">
        <title>Complete genome of Crassaminicella thermophila SY095.</title>
        <authorList>
            <person name="Li X."/>
        </authorList>
    </citation>
    <scope>NUCLEOTIDE SEQUENCE [LARGE SCALE GENOMIC DNA]</scope>
    <source>
        <strain evidence="18 19">SY095</strain>
    </source>
</reference>
<comment type="similarity">
    <text evidence="3">Belongs to the isocitrate and isopropylmalate dehydrogenases family. LeuB type 1 subfamily.</text>
</comment>
<dbReference type="GO" id="GO:0009098">
    <property type="term" value="P:L-leucine biosynthetic process"/>
    <property type="evidence" value="ECO:0007669"/>
    <property type="project" value="UniProtKB-KW"/>
</dbReference>
<dbReference type="RefSeq" id="WP_148808004.1">
    <property type="nucleotide sequence ID" value="NZ_CP042243.1"/>
</dbReference>
<evidence type="ECO:0000256" key="14">
    <source>
        <dbReference type="ARBA" id="ARBA00023304"/>
    </source>
</evidence>
<evidence type="ECO:0000256" key="11">
    <source>
        <dbReference type="ARBA" id="ARBA00023002"/>
    </source>
</evidence>
<dbReference type="PANTHER" id="PTHR43275">
    <property type="entry name" value="D-MALATE DEHYDROGENASE [DECARBOXYLATING]"/>
    <property type="match status" value="1"/>
</dbReference>
<keyword evidence="12" id="KW-0520">NAD</keyword>
<dbReference type="PANTHER" id="PTHR43275:SF1">
    <property type="entry name" value="D-MALATE DEHYDROGENASE [DECARBOXYLATING]"/>
    <property type="match status" value="1"/>
</dbReference>
<evidence type="ECO:0000313" key="19">
    <source>
        <dbReference type="Proteomes" id="UP000324646"/>
    </source>
</evidence>
<comment type="cofactor">
    <cofactor evidence="2">
        <name>Mg(2+)</name>
        <dbReference type="ChEBI" id="CHEBI:18420"/>
    </cofactor>
</comment>
<evidence type="ECO:0000313" key="18">
    <source>
        <dbReference type="EMBL" id="QEK10930.1"/>
    </source>
</evidence>
<dbReference type="FunFam" id="3.40.718.10:FF:000006">
    <property type="entry name" value="3-isopropylmalate dehydrogenase"/>
    <property type="match status" value="1"/>
</dbReference>
<dbReference type="GO" id="GO:0046553">
    <property type="term" value="F:D-malate dehydrogenase (decarboxylating) (NAD+) activity"/>
    <property type="evidence" value="ECO:0007669"/>
    <property type="project" value="UniProtKB-EC"/>
</dbReference>
<dbReference type="InterPro" id="IPR019818">
    <property type="entry name" value="IsoCit/isopropylmalate_DH_CS"/>
</dbReference>
<keyword evidence="7" id="KW-0432">Leucine biosynthesis</keyword>
<dbReference type="Gene3D" id="3.40.718.10">
    <property type="entry name" value="Isopropylmalate Dehydrogenase"/>
    <property type="match status" value="1"/>
</dbReference>
<dbReference type="NCBIfam" id="NF002898">
    <property type="entry name" value="PRK03437.1"/>
    <property type="match status" value="1"/>
</dbReference>
<keyword evidence="8" id="KW-0028">Amino-acid biosynthesis</keyword>
<keyword evidence="11 18" id="KW-0560">Oxidoreductase</keyword>
<evidence type="ECO:0000256" key="10">
    <source>
        <dbReference type="ARBA" id="ARBA00022842"/>
    </source>
</evidence>
<evidence type="ECO:0000256" key="13">
    <source>
        <dbReference type="ARBA" id="ARBA00023211"/>
    </source>
</evidence>
<dbReference type="Pfam" id="PF00180">
    <property type="entry name" value="Iso_dh"/>
    <property type="match status" value="1"/>
</dbReference>
<evidence type="ECO:0000256" key="5">
    <source>
        <dbReference type="ARBA" id="ARBA00013101"/>
    </source>
</evidence>
<dbReference type="GO" id="GO:0000287">
    <property type="term" value="F:magnesium ion binding"/>
    <property type="evidence" value="ECO:0007669"/>
    <property type="project" value="InterPro"/>
</dbReference>
<evidence type="ECO:0000256" key="1">
    <source>
        <dbReference type="ARBA" id="ARBA00001936"/>
    </source>
</evidence>
<keyword evidence="13" id="KW-0464">Manganese</keyword>
<dbReference type="InterPro" id="IPR050501">
    <property type="entry name" value="ICDH/IPMDH"/>
</dbReference>